<dbReference type="FunFam" id="3.90.190.10:FF:000051">
    <property type="entry name" value="Dual specificity phosphatase domain protein"/>
    <property type="match status" value="1"/>
</dbReference>
<evidence type="ECO:0000256" key="9">
    <source>
        <dbReference type="ARBA" id="ARBA00024192"/>
    </source>
</evidence>
<comment type="pathway">
    <text evidence="9">Phospholipid metabolism; phosphatidylglycerol biosynthesis; phosphatidylglycerol from CDP-diacylglycerol: step 2/2.</text>
</comment>
<dbReference type="EMBL" id="JAUUTY010000007">
    <property type="protein sequence ID" value="KAK1604275.1"/>
    <property type="molecule type" value="Genomic_DNA"/>
</dbReference>
<comment type="similarity">
    <text evidence="2">Belongs to the protein-tyrosine phosphatase family. Non-receptor class dual specificity subfamily.</text>
</comment>
<name>A0AAD8QK19_LOLMU</name>
<dbReference type="GO" id="GO:0004721">
    <property type="term" value="F:phosphoprotein phosphatase activity"/>
    <property type="evidence" value="ECO:0007669"/>
    <property type="project" value="UniProtKB-KW"/>
</dbReference>
<protein>
    <recommendedName>
        <fullName evidence="10">phosphatidylglycerophosphatase</fullName>
        <ecNumber evidence="10">3.1.3.27</ecNumber>
    </recommendedName>
</protein>
<dbReference type="InterPro" id="IPR044596">
    <property type="entry name" value="PTPMT1-like"/>
</dbReference>
<comment type="catalytic activity">
    <reaction evidence="11">
        <text>a 1,2-diacyl-sn-glycero-3-phospho-(1'-sn-glycero-3'-phosphate) + H2O = a 1,2-diacyl-sn-glycero-3-phospho-(1'-sn-glycerol) + phosphate</text>
        <dbReference type="Rhea" id="RHEA:33751"/>
        <dbReference type="ChEBI" id="CHEBI:15377"/>
        <dbReference type="ChEBI" id="CHEBI:43474"/>
        <dbReference type="ChEBI" id="CHEBI:60110"/>
        <dbReference type="ChEBI" id="CHEBI:64716"/>
        <dbReference type="EC" id="3.1.3.27"/>
    </reaction>
    <physiologicalReaction direction="left-to-right" evidence="11">
        <dbReference type="Rhea" id="RHEA:33752"/>
    </physiologicalReaction>
</comment>
<dbReference type="GO" id="GO:0008654">
    <property type="term" value="P:phospholipid biosynthetic process"/>
    <property type="evidence" value="ECO:0007669"/>
    <property type="project" value="UniProtKB-KW"/>
</dbReference>
<dbReference type="CDD" id="cd14524">
    <property type="entry name" value="PTPMT1"/>
    <property type="match status" value="1"/>
</dbReference>
<dbReference type="InterPro" id="IPR029021">
    <property type="entry name" value="Prot-tyrosine_phosphatase-like"/>
</dbReference>
<keyword evidence="4" id="KW-0378">Hydrolase</keyword>
<evidence type="ECO:0000256" key="11">
    <source>
        <dbReference type="ARBA" id="ARBA00050944"/>
    </source>
</evidence>
<sequence length="329" mass="36472">MLIFSLSLSPSPTSKSTIHSSPEFCQFSSTPSPIPYVYIGEEQLAPSVQALNLVRFEEKSGSCSRGIQIAMAATESARRRGQRKAKEAAVGAAARALFYPTLLYNVVRSKVQAEFRWWDEVDQFILLGAVPFRKDVPRLQKLGVHGVITLNEPFETLVPSSIYQSRGIDHLVIPTRDYMFAPSLVDINQAIDFIHRNTSCGRMTYIHCKAGRGRSTTIVLCYLVKYKNMTPTAAFEYVRSKRARVLLTRSQWKVVQEFSTKVVGAAPSKTQDVVLSTEDGSGSPGVIKENASLSSHKTTPSRPMMKMLSCLLPSPVRSGNSLPRDDLHT</sequence>
<dbReference type="EC" id="3.1.3.27" evidence="10"/>
<evidence type="ECO:0000256" key="5">
    <source>
        <dbReference type="ARBA" id="ARBA00022912"/>
    </source>
</evidence>
<organism evidence="16 17">
    <name type="scientific">Lolium multiflorum</name>
    <name type="common">Italian ryegrass</name>
    <name type="synonym">Lolium perenne subsp. multiflorum</name>
    <dbReference type="NCBI Taxonomy" id="4521"/>
    <lineage>
        <taxon>Eukaryota</taxon>
        <taxon>Viridiplantae</taxon>
        <taxon>Streptophyta</taxon>
        <taxon>Embryophyta</taxon>
        <taxon>Tracheophyta</taxon>
        <taxon>Spermatophyta</taxon>
        <taxon>Magnoliopsida</taxon>
        <taxon>Liliopsida</taxon>
        <taxon>Poales</taxon>
        <taxon>Poaceae</taxon>
        <taxon>BOP clade</taxon>
        <taxon>Pooideae</taxon>
        <taxon>Poodae</taxon>
        <taxon>Poeae</taxon>
        <taxon>Poeae Chloroplast Group 2 (Poeae type)</taxon>
        <taxon>Loliodinae</taxon>
        <taxon>Loliinae</taxon>
        <taxon>Lolium</taxon>
    </lineage>
</organism>
<keyword evidence="7" id="KW-0594">Phospholipid biosynthesis</keyword>
<evidence type="ECO:0000256" key="13">
    <source>
        <dbReference type="SAM" id="MobiDB-lite"/>
    </source>
</evidence>
<dbReference type="InterPro" id="IPR000387">
    <property type="entry name" value="Tyr_Pase_dom"/>
</dbReference>
<feature type="compositionally biased region" description="Polar residues" evidence="13">
    <location>
        <begin position="291"/>
        <end position="301"/>
    </location>
</feature>
<feature type="domain" description="Tyrosine specific protein phosphatases" evidence="15">
    <location>
        <begin position="185"/>
        <end position="253"/>
    </location>
</feature>
<dbReference type="GO" id="GO:0048364">
    <property type="term" value="P:root development"/>
    <property type="evidence" value="ECO:0007669"/>
    <property type="project" value="UniProtKB-ARBA"/>
</dbReference>
<dbReference type="SUPFAM" id="SSF52799">
    <property type="entry name" value="(Phosphotyrosine protein) phosphatases II"/>
    <property type="match status" value="1"/>
</dbReference>
<keyword evidence="8" id="KW-1208">Phospholipid metabolism</keyword>
<dbReference type="Pfam" id="PF00782">
    <property type="entry name" value="DSPc"/>
    <property type="match status" value="1"/>
</dbReference>
<evidence type="ECO:0000256" key="3">
    <source>
        <dbReference type="ARBA" id="ARBA00022516"/>
    </source>
</evidence>
<keyword evidence="17" id="KW-1185">Reference proteome</keyword>
<dbReference type="GO" id="GO:0008962">
    <property type="term" value="F:phosphatidylglycerophosphatase activity"/>
    <property type="evidence" value="ECO:0007669"/>
    <property type="project" value="UniProtKB-EC"/>
</dbReference>
<evidence type="ECO:0000256" key="10">
    <source>
        <dbReference type="ARBA" id="ARBA00024224"/>
    </source>
</evidence>
<dbReference type="Proteomes" id="UP001231189">
    <property type="component" value="Unassembled WGS sequence"/>
</dbReference>
<evidence type="ECO:0000256" key="7">
    <source>
        <dbReference type="ARBA" id="ARBA00023209"/>
    </source>
</evidence>
<gene>
    <name evidence="16" type="ORF">QYE76_027948</name>
</gene>
<keyword evidence="5" id="KW-0904">Protein phosphatase</keyword>
<evidence type="ECO:0000256" key="2">
    <source>
        <dbReference type="ARBA" id="ARBA00008601"/>
    </source>
</evidence>
<dbReference type="InterPro" id="IPR000340">
    <property type="entry name" value="Dual-sp_phosphatase_cat-dom"/>
</dbReference>
<dbReference type="PROSITE" id="PS50056">
    <property type="entry name" value="TYR_PHOSPHATASE_2"/>
    <property type="match status" value="1"/>
</dbReference>
<dbReference type="Gene3D" id="3.90.190.10">
    <property type="entry name" value="Protein tyrosine phosphatase superfamily"/>
    <property type="match status" value="1"/>
</dbReference>
<accession>A0AAD8QK19</accession>
<dbReference type="PANTHER" id="PTHR46274">
    <property type="entry name" value="PHOSPHATIDYLINOSITOL PHOSPHATASE"/>
    <property type="match status" value="1"/>
</dbReference>
<evidence type="ECO:0000256" key="4">
    <source>
        <dbReference type="ARBA" id="ARBA00022801"/>
    </source>
</evidence>
<evidence type="ECO:0000259" key="15">
    <source>
        <dbReference type="PROSITE" id="PS50056"/>
    </source>
</evidence>
<dbReference type="InterPro" id="IPR020422">
    <property type="entry name" value="TYR_PHOSPHATASE_DUAL_dom"/>
</dbReference>
<keyword evidence="6" id="KW-0443">Lipid metabolism</keyword>
<evidence type="ECO:0000256" key="8">
    <source>
        <dbReference type="ARBA" id="ARBA00023264"/>
    </source>
</evidence>
<comment type="pathway">
    <text evidence="1">Lipid metabolism.</text>
</comment>
<comment type="function">
    <text evidence="12">Exhibits phosphatidylglycerophosphate phosphatase activity. Involved in root growth and columella cells organization. May possess protein phosphatase activity.</text>
</comment>
<dbReference type="InterPro" id="IPR016130">
    <property type="entry name" value="Tyr_Pase_AS"/>
</dbReference>
<dbReference type="AlphaFoldDB" id="A0AAD8QK19"/>
<evidence type="ECO:0000259" key="14">
    <source>
        <dbReference type="PROSITE" id="PS50054"/>
    </source>
</evidence>
<evidence type="ECO:0000313" key="16">
    <source>
        <dbReference type="EMBL" id="KAK1604275.1"/>
    </source>
</evidence>
<dbReference type="PROSITE" id="PS00383">
    <property type="entry name" value="TYR_PHOSPHATASE_1"/>
    <property type="match status" value="1"/>
</dbReference>
<proteinExistence type="inferred from homology"/>
<feature type="domain" description="Tyrosine-protein phosphatase" evidence="14">
    <location>
        <begin position="117"/>
        <end position="264"/>
    </location>
</feature>
<evidence type="ECO:0000256" key="12">
    <source>
        <dbReference type="ARBA" id="ARBA00053902"/>
    </source>
</evidence>
<evidence type="ECO:0000256" key="1">
    <source>
        <dbReference type="ARBA" id="ARBA00005189"/>
    </source>
</evidence>
<dbReference type="PANTHER" id="PTHR46274:SF20">
    <property type="entry name" value="DUAL SPECIFICITY PROTEIN PHOSPHATASE DSP8"/>
    <property type="match status" value="1"/>
</dbReference>
<evidence type="ECO:0000313" key="17">
    <source>
        <dbReference type="Proteomes" id="UP001231189"/>
    </source>
</evidence>
<reference evidence="16" key="1">
    <citation type="submission" date="2023-07" db="EMBL/GenBank/DDBJ databases">
        <title>A chromosome-level genome assembly of Lolium multiflorum.</title>
        <authorList>
            <person name="Chen Y."/>
            <person name="Copetti D."/>
            <person name="Kolliker R."/>
            <person name="Studer B."/>
        </authorList>
    </citation>
    <scope>NUCLEOTIDE SEQUENCE</scope>
    <source>
        <strain evidence="16">02402/16</strain>
        <tissue evidence="16">Leaf</tissue>
    </source>
</reference>
<dbReference type="PROSITE" id="PS50054">
    <property type="entry name" value="TYR_PHOSPHATASE_DUAL"/>
    <property type="match status" value="1"/>
</dbReference>
<evidence type="ECO:0000256" key="6">
    <source>
        <dbReference type="ARBA" id="ARBA00023098"/>
    </source>
</evidence>
<keyword evidence="3" id="KW-0444">Lipid biosynthesis</keyword>
<feature type="region of interest" description="Disordered" evidence="13">
    <location>
        <begin position="273"/>
        <end position="301"/>
    </location>
</feature>
<dbReference type="SMART" id="SM00195">
    <property type="entry name" value="DSPc"/>
    <property type="match status" value="1"/>
</dbReference>
<comment type="caution">
    <text evidence="16">The sequence shown here is derived from an EMBL/GenBank/DDBJ whole genome shotgun (WGS) entry which is preliminary data.</text>
</comment>